<keyword evidence="2" id="KW-0175">Coiled coil</keyword>
<feature type="coiled-coil region" evidence="2">
    <location>
        <begin position="272"/>
        <end position="299"/>
    </location>
</feature>
<keyword evidence="6" id="KW-1185">Reference proteome</keyword>
<feature type="region of interest" description="Disordered" evidence="3">
    <location>
        <begin position="353"/>
        <end position="374"/>
    </location>
</feature>
<evidence type="ECO:0000313" key="5">
    <source>
        <dbReference type="Ensembl" id="ENSLLEP00000007517.1"/>
    </source>
</evidence>
<proteinExistence type="inferred from homology"/>
<evidence type="ECO:0000256" key="2">
    <source>
        <dbReference type="SAM" id="Coils"/>
    </source>
</evidence>
<protein>
    <recommendedName>
        <fullName evidence="4">Nuclear Testis protein N-terminal domain-containing protein</fullName>
    </recommendedName>
</protein>
<name>A0A8C5M3X8_9ANUR</name>
<sequence length="465" mass="53829">MAQLPDGAQLKAFYNSTIPIIQPSLALADNSLQPVKFAPPQTSLHLADLLINRPMFPMVGNHQPGVFLVPVNQTGGFNVTPNLPSANATVNTLQPLYPVHLSRPGLRLPPPKMTHGSQQNIQTTDQNKISNCCSTDMSFQVKYKLWCQYKALLRKYNFTIVEIDVFACFLIQAMQTLSQQFPMKRFTEYISLAVQQWTTANGHDRRMFFRNAKNFNEFEITNQMMTVTTTGPRSEDMGMRTAKKFKEFEMGNQMITVTTTGPQSEDIEITYKTSQKKRRMEWRQRLDEMEKQQERSNHDITYLNSLCADEQFMSQVESIIDPDYIRMNFSRNDTIDVETFITKMEKRKYISETAADRSKDAETTSEPTQKKRRLKHCRRGAPSEIPENAIDEYCAIMDDLGIEHHEELKEDPFDHDMVTYVNTLCEDPQFMSEVDRMIDFDFVHMILSPNSTMDCERYITMQEKN</sequence>
<organism evidence="5 6">
    <name type="scientific">Leptobrachium leishanense</name>
    <name type="common">Leishan spiny toad</name>
    <dbReference type="NCBI Taxonomy" id="445787"/>
    <lineage>
        <taxon>Eukaryota</taxon>
        <taxon>Metazoa</taxon>
        <taxon>Chordata</taxon>
        <taxon>Craniata</taxon>
        <taxon>Vertebrata</taxon>
        <taxon>Euteleostomi</taxon>
        <taxon>Amphibia</taxon>
        <taxon>Batrachia</taxon>
        <taxon>Anura</taxon>
        <taxon>Pelobatoidea</taxon>
        <taxon>Megophryidae</taxon>
        <taxon>Leptobrachium</taxon>
    </lineage>
</organism>
<evidence type="ECO:0000256" key="3">
    <source>
        <dbReference type="SAM" id="MobiDB-lite"/>
    </source>
</evidence>
<evidence type="ECO:0000256" key="1">
    <source>
        <dbReference type="ARBA" id="ARBA00010586"/>
    </source>
</evidence>
<evidence type="ECO:0000259" key="4">
    <source>
        <dbReference type="Pfam" id="PF12881"/>
    </source>
</evidence>
<dbReference type="Ensembl" id="ENSLLET00000007827.1">
    <property type="protein sequence ID" value="ENSLLEP00000007517.1"/>
    <property type="gene ID" value="ENSLLEG00000004774.1"/>
</dbReference>
<feature type="domain" description="Nuclear Testis protein N-terminal" evidence="4">
    <location>
        <begin position="351"/>
        <end position="455"/>
    </location>
</feature>
<dbReference type="OrthoDB" id="9836629at2759"/>
<dbReference type="AlphaFoldDB" id="A0A8C5M3X8"/>
<dbReference type="InterPro" id="IPR024309">
    <property type="entry name" value="NUT_N"/>
</dbReference>
<dbReference type="InterPro" id="IPR024310">
    <property type="entry name" value="NUT"/>
</dbReference>
<reference evidence="5" key="2">
    <citation type="submission" date="2025-09" db="UniProtKB">
        <authorList>
            <consortium name="Ensembl"/>
        </authorList>
    </citation>
    <scope>IDENTIFICATION</scope>
</reference>
<dbReference type="PANTHER" id="PTHR22879">
    <property type="entry name" value="NUT FAMILY MEMBER 1"/>
    <property type="match status" value="1"/>
</dbReference>
<feature type="compositionally biased region" description="Basic and acidic residues" evidence="3">
    <location>
        <begin position="353"/>
        <end position="362"/>
    </location>
</feature>
<dbReference type="Proteomes" id="UP000694569">
    <property type="component" value="Unplaced"/>
</dbReference>
<accession>A0A8C5M3X8</accession>
<evidence type="ECO:0000313" key="6">
    <source>
        <dbReference type="Proteomes" id="UP000694569"/>
    </source>
</evidence>
<dbReference type="PANTHER" id="PTHR22879:SF14">
    <property type="entry name" value="NUT FAMILY MEMBER 2A-RELATED"/>
    <property type="match status" value="1"/>
</dbReference>
<dbReference type="Pfam" id="PF12881">
    <property type="entry name" value="NUT"/>
    <property type="match status" value="2"/>
</dbReference>
<feature type="domain" description="Nuclear Testis protein N-terminal" evidence="4">
    <location>
        <begin position="107"/>
        <end position="225"/>
    </location>
</feature>
<comment type="similarity">
    <text evidence="1">Belongs to the NUT family.</text>
</comment>
<reference evidence="5" key="1">
    <citation type="submission" date="2025-08" db="UniProtKB">
        <authorList>
            <consortium name="Ensembl"/>
        </authorList>
    </citation>
    <scope>IDENTIFICATION</scope>
</reference>